<gene>
    <name evidence="2" type="ORF">SAMN06295912_10516</name>
</gene>
<name>A0A239DSU6_9SPHN</name>
<dbReference type="RefSeq" id="WP_245842675.1">
    <property type="nucleotide sequence ID" value="NZ_FZOS01000005.1"/>
</dbReference>
<dbReference type="AlphaFoldDB" id="A0A239DSU6"/>
<sequence>MDEAEPLAANDMSMADQEPPVSAVREIVSRLQSGPTNPVARARLRVEQEVPVAQRGPGWDRHWRELEAYVELRGAWPLAAKGQSTDE</sequence>
<dbReference type="Proteomes" id="UP000198281">
    <property type="component" value="Unassembled WGS sequence"/>
</dbReference>
<protein>
    <submittedName>
        <fullName evidence="2">Uncharacterized protein</fullName>
    </submittedName>
</protein>
<proteinExistence type="predicted"/>
<evidence type="ECO:0000313" key="2">
    <source>
        <dbReference type="EMBL" id="SNS35201.1"/>
    </source>
</evidence>
<reference evidence="3" key="1">
    <citation type="submission" date="2017-06" db="EMBL/GenBank/DDBJ databases">
        <authorList>
            <person name="Varghese N."/>
            <person name="Submissions S."/>
        </authorList>
    </citation>
    <scope>NUCLEOTIDE SEQUENCE [LARGE SCALE GENOMIC DNA]</scope>
    <source>
        <strain evidence="3">LNB2</strain>
    </source>
</reference>
<evidence type="ECO:0000313" key="3">
    <source>
        <dbReference type="Proteomes" id="UP000198281"/>
    </source>
</evidence>
<dbReference type="EMBL" id="FZOS01000005">
    <property type="protein sequence ID" value="SNS35201.1"/>
    <property type="molecule type" value="Genomic_DNA"/>
</dbReference>
<accession>A0A239DSU6</accession>
<evidence type="ECO:0000256" key="1">
    <source>
        <dbReference type="SAM" id="MobiDB-lite"/>
    </source>
</evidence>
<keyword evidence="3" id="KW-1185">Reference proteome</keyword>
<organism evidence="2 3">
    <name type="scientific">Edaphosphingomonas laterariae</name>
    <dbReference type="NCBI Taxonomy" id="861865"/>
    <lineage>
        <taxon>Bacteria</taxon>
        <taxon>Pseudomonadati</taxon>
        <taxon>Pseudomonadota</taxon>
        <taxon>Alphaproteobacteria</taxon>
        <taxon>Sphingomonadales</taxon>
        <taxon>Rhizorhabdaceae</taxon>
        <taxon>Edaphosphingomonas</taxon>
    </lineage>
</organism>
<feature type="region of interest" description="Disordered" evidence="1">
    <location>
        <begin position="1"/>
        <end position="21"/>
    </location>
</feature>